<comment type="similarity">
    <text evidence="2">Belongs to the binding-protein-dependent transport system permease family. FecCD subfamily.</text>
</comment>
<keyword evidence="10" id="KW-1185">Reference proteome</keyword>
<dbReference type="EMBL" id="FNYY01000006">
    <property type="protein sequence ID" value="SEJ49256.1"/>
    <property type="molecule type" value="Genomic_DNA"/>
</dbReference>
<evidence type="ECO:0000313" key="10">
    <source>
        <dbReference type="Proteomes" id="UP000182932"/>
    </source>
</evidence>
<evidence type="ECO:0000256" key="1">
    <source>
        <dbReference type="ARBA" id="ARBA00004651"/>
    </source>
</evidence>
<gene>
    <name evidence="9" type="ORF">SAMN04487940_106164</name>
</gene>
<keyword evidence="5 8" id="KW-0812">Transmembrane</keyword>
<evidence type="ECO:0000256" key="4">
    <source>
        <dbReference type="ARBA" id="ARBA00022475"/>
    </source>
</evidence>
<feature type="transmembrane region" description="Helical" evidence="8">
    <location>
        <begin position="206"/>
        <end position="225"/>
    </location>
</feature>
<sequence length="347" mass="35450">MTDLTFSRTGRPSRIRLSRGGMRGAVLTCVLAAGALASLLTGGRDDVGLAQLAGLFAGEAASPAEQTMRDIRLPRTLAAAGLGINLGVAGLLLQAVTRNPLASPAILGINQGAALGIVLGLTVPALAVVPGWLLASVFGLAAACLTFAIAGLVSGRIDSMRLILGGVAVGAIGFSAVRLGYTLEDDIAREVVRWTVGDIADLRIDAALRLLAFAVPGLGLAYLMAHRLNLMAMGHAASHGLGFDPRATLVQGTVLAALLTGVSISVAGPIAFVGLVAPHIARWLCGADHRRLLPVVVLIGATLTIWADALSKLLPQAEEAPVGIVVAMLGAPWLLVSVLRRSGTAHV</sequence>
<proteinExistence type="inferred from homology"/>
<evidence type="ECO:0000256" key="7">
    <source>
        <dbReference type="ARBA" id="ARBA00023136"/>
    </source>
</evidence>
<comment type="subcellular location">
    <subcellularLocation>
        <location evidence="1">Cell membrane</location>
        <topology evidence="1">Multi-pass membrane protein</topology>
    </subcellularLocation>
</comment>
<protein>
    <submittedName>
        <fullName evidence="9">Iron complex transport system permease protein</fullName>
    </submittedName>
</protein>
<evidence type="ECO:0000256" key="3">
    <source>
        <dbReference type="ARBA" id="ARBA00022448"/>
    </source>
</evidence>
<feature type="transmembrane region" description="Helical" evidence="8">
    <location>
        <begin position="292"/>
        <end position="310"/>
    </location>
</feature>
<accession>A0A975WA56</accession>
<feature type="transmembrane region" description="Helical" evidence="8">
    <location>
        <begin position="322"/>
        <end position="339"/>
    </location>
</feature>
<dbReference type="InterPro" id="IPR000522">
    <property type="entry name" value="ABC_transptr_permease_BtuC"/>
</dbReference>
<dbReference type="PANTHER" id="PTHR30472:SF25">
    <property type="entry name" value="ABC TRANSPORTER PERMEASE PROTEIN MJ0876-RELATED"/>
    <property type="match status" value="1"/>
</dbReference>
<evidence type="ECO:0000256" key="2">
    <source>
        <dbReference type="ARBA" id="ARBA00007935"/>
    </source>
</evidence>
<organism evidence="9 10">
    <name type="scientific">Marinovum algicola</name>
    <dbReference type="NCBI Taxonomy" id="42444"/>
    <lineage>
        <taxon>Bacteria</taxon>
        <taxon>Pseudomonadati</taxon>
        <taxon>Pseudomonadota</taxon>
        <taxon>Alphaproteobacteria</taxon>
        <taxon>Rhodobacterales</taxon>
        <taxon>Roseobacteraceae</taxon>
        <taxon>Marinovum</taxon>
    </lineage>
</organism>
<keyword evidence="6 8" id="KW-1133">Transmembrane helix</keyword>
<evidence type="ECO:0000313" key="9">
    <source>
        <dbReference type="EMBL" id="SEJ49256.1"/>
    </source>
</evidence>
<reference evidence="9 10" key="1">
    <citation type="submission" date="2016-10" db="EMBL/GenBank/DDBJ databases">
        <authorList>
            <person name="Varghese N."/>
            <person name="Submissions S."/>
        </authorList>
    </citation>
    <scope>NUCLEOTIDE SEQUENCE [LARGE SCALE GENOMIC DNA]</scope>
    <source>
        <strain evidence="9 10">FF3</strain>
    </source>
</reference>
<dbReference type="AlphaFoldDB" id="A0A975WA56"/>
<dbReference type="RefSeq" id="WP_211568866.1">
    <property type="nucleotide sequence ID" value="NZ_CBDCHJ010000005.1"/>
</dbReference>
<dbReference type="InterPro" id="IPR037294">
    <property type="entry name" value="ABC_BtuC-like"/>
</dbReference>
<comment type="caution">
    <text evidence="9">The sequence shown here is derived from an EMBL/GenBank/DDBJ whole genome shotgun (WGS) entry which is preliminary data.</text>
</comment>
<evidence type="ECO:0000256" key="6">
    <source>
        <dbReference type="ARBA" id="ARBA00022989"/>
    </source>
</evidence>
<evidence type="ECO:0000256" key="8">
    <source>
        <dbReference type="SAM" id="Phobius"/>
    </source>
</evidence>
<dbReference type="SUPFAM" id="SSF81345">
    <property type="entry name" value="ABC transporter involved in vitamin B12 uptake, BtuC"/>
    <property type="match status" value="1"/>
</dbReference>
<name>A0A975WA56_9RHOB</name>
<dbReference type="GO" id="GO:0005886">
    <property type="term" value="C:plasma membrane"/>
    <property type="evidence" value="ECO:0007669"/>
    <property type="project" value="UniProtKB-SubCell"/>
</dbReference>
<dbReference type="Gene3D" id="1.10.3470.10">
    <property type="entry name" value="ABC transporter involved in vitamin B12 uptake, BtuC"/>
    <property type="match status" value="1"/>
</dbReference>
<evidence type="ECO:0000256" key="5">
    <source>
        <dbReference type="ARBA" id="ARBA00022692"/>
    </source>
</evidence>
<feature type="transmembrane region" description="Helical" evidence="8">
    <location>
        <begin position="254"/>
        <end position="280"/>
    </location>
</feature>
<dbReference type="Pfam" id="PF01032">
    <property type="entry name" value="FecCD"/>
    <property type="match status" value="1"/>
</dbReference>
<keyword evidence="7 8" id="KW-0472">Membrane</keyword>
<dbReference type="GeneID" id="80818421"/>
<feature type="transmembrane region" description="Helical" evidence="8">
    <location>
        <begin position="132"/>
        <end position="155"/>
    </location>
</feature>
<dbReference type="CDD" id="cd06550">
    <property type="entry name" value="TM_ABC_iron-siderophores_like"/>
    <property type="match status" value="1"/>
</dbReference>
<feature type="transmembrane region" description="Helical" evidence="8">
    <location>
        <begin position="76"/>
        <end position="93"/>
    </location>
</feature>
<feature type="transmembrane region" description="Helical" evidence="8">
    <location>
        <begin position="21"/>
        <end position="40"/>
    </location>
</feature>
<keyword evidence="4" id="KW-1003">Cell membrane</keyword>
<feature type="transmembrane region" description="Helical" evidence="8">
    <location>
        <begin position="105"/>
        <end position="126"/>
    </location>
</feature>
<dbReference type="PANTHER" id="PTHR30472">
    <property type="entry name" value="FERRIC ENTEROBACTIN TRANSPORT SYSTEM PERMEASE PROTEIN"/>
    <property type="match status" value="1"/>
</dbReference>
<keyword evidence="3" id="KW-0813">Transport</keyword>
<dbReference type="Proteomes" id="UP000182932">
    <property type="component" value="Unassembled WGS sequence"/>
</dbReference>
<dbReference type="GO" id="GO:0022857">
    <property type="term" value="F:transmembrane transporter activity"/>
    <property type="evidence" value="ECO:0007669"/>
    <property type="project" value="InterPro"/>
</dbReference>